<evidence type="ECO:0000313" key="3">
    <source>
        <dbReference type="Proteomes" id="UP000826195"/>
    </source>
</evidence>
<gene>
    <name evidence="2" type="ORF">KQX54_017019</name>
</gene>
<feature type="compositionally biased region" description="Acidic residues" evidence="1">
    <location>
        <begin position="109"/>
        <end position="120"/>
    </location>
</feature>
<protein>
    <submittedName>
        <fullName evidence="2">Uncharacterized protein</fullName>
    </submittedName>
</protein>
<dbReference type="Proteomes" id="UP000826195">
    <property type="component" value="Unassembled WGS sequence"/>
</dbReference>
<sequence>MLRWSFSRALIMSSPCLVNKLKGTAAQAEIFLHAVQPVKDLCISRKLAAQELKKATGEEVEEEEIVEPPSKRSRYEVLEEKMHEMFNTPMAIFDEVKENRCVSERDWDFSEDDEESEDDHDSISGIHSTGSAWNPPKIEESPIESANDLEALSMDPQE</sequence>
<proteinExistence type="predicted"/>
<evidence type="ECO:0000313" key="2">
    <source>
        <dbReference type="EMBL" id="KAH0540398.1"/>
    </source>
</evidence>
<feature type="region of interest" description="Disordered" evidence="1">
    <location>
        <begin position="107"/>
        <end position="158"/>
    </location>
</feature>
<reference evidence="2 3" key="1">
    <citation type="journal article" date="2021" name="J. Hered.">
        <title>A chromosome-level genome assembly of the parasitoid wasp, Cotesia glomerata (Hymenoptera: Braconidae).</title>
        <authorList>
            <person name="Pinto B.J."/>
            <person name="Weis J.J."/>
            <person name="Gamble T."/>
            <person name="Ode P.J."/>
            <person name="Paul R."/>
            <person name="Zaspel J.M."/>
        </authorList>
    </citation>
    <scope>NUCLEOTIDE SEQUENCE [LARGE SCALE GENOMIC DNA]</scope>
    <source>
        <strain evidence="2">CgM1</strain>
    </source>
</reference>
<organism evidence="2 3">
    <name type="scientific">Cotesia glomerata</name>
    <name type="common">Lepidopteran parasitic wasp</name>
    <name type="synonym">Apanteles glomeratus</name>
    <dbReference type="NCBI Taxonomy" id="32391"/>
    <lineage>
        <taxon>Eukaryota</taxon>
        <taxon>Metazoa</taxon>
        <taxon>Ecdysozoa</taxon>
        <taxon>Arthropoda</taxon>
        <taxon>Hexapoda</taxon>
        <taxon>Insecta</taxon>
        <taxon>Pterygota</taxon>
        <taxon>Neoptera</taxon>
        <taxon>Endopterygota</taxon>
        <taxon>Hymenoptera</taxon>
        <taxon>Apocrita</taxon>
        <taxon>Ichneumonoidea</taxon>
        <taxon>Braconidae</taxon>
        <taxon>Microgastrinae</taxon>
        <taxon>Cotesia</taxon>
    </lineage>
</organism>
<dbReference type="EMBL" id="JAHXZJ010002609">
    <property type="protein sequence ID" value="KAH0540398.1"/>
    <property type="molecule type" value="Genomic_DNA"/>
</dbReference>
<evidence type="ECO:0000256" key="1">
    <source>
        <dbReference type="SAM" id="MobiDB-lite"/>
    </source>
</evidence>
<dbReference type="AlphaFoldDB" id="A0AAV7I0W5"/>
<accession>A0AAV7I0W5</accession>
<comment type="caution">
    <text evidence="2">The sequence shown here is derived from an EMBL/GenBank/DDBJ whole genome shotgun (WGS) entry which is preliminary data.</text>
</comment>
<name>A0AAV7I0W5_COTGL</name>
<keyword evidence="3" id="KW-1185">Reference proteome</keyword>